<name>A0A2N5SQ98_9BASI</name>
<evidence type="ECO:0000256" key="3">
    <source>
        <dbReference type="ARBA" id="ARBA00022692"/>
    </source>
</evidence>
<dbReference type="OrthoDB" id="30881at2759"/>
<dbReference type="EMBL" id="PGCI01000078">
    <property type="protein sequence ID" value="PLW42493.1"/>
    <property type="molecule type" value="Genomic_DNA"/>
</dbReference>
<evidence type="ECO:0000256" key="7">
    <source>
        <dbReference type="SAM" id="Phobius"/>
    </source>
</evidence>
<keyword evidence="3 7" id="KW-0812">Transmembrane</keyword>
<dbReference type="PANTHER" id="PTHR13353:SF5">
    <property type="entry name" value="TRANSMEMBRANE PROTEIN 19"/>
    <property type="match status" value="1"/>
</dbReference>
<comment type="caution">
    <text evidence="8">The sequence shown here is derived from an EMBL/GenBank/DDBJ whole genome shotgun (WGS) entry which is preliminary data.</text>
</comment>
<dbReference type="Proteomes" id="UP000235392">
    <property type="component" value="Unassembled WGS sequence"/>
</dbReference>
<evidence type="ECO:0000256" key="6">
    <source>
        <dbReference type="SAM" id="MobiDB-lite"/>
    </source>
</evidence>
<dbReference type="STRING" id="200324.A0A2N5SQ98"/>
<keyword evidence="10" id="KW-1185">Reference proteome</keyword>
<feature type="region of interest" description="Disordered" evidence="6">
    <location>
        <begin position="86"/>
        <end position="114"/>
    </location>
</feature>
<protein>
    <submittedName>
        <fullName evidence="8">Uncharacterized protein</fullName>
    </submittedName>
</protein>
<evidence type="ECO:0000313" key="10">
    <source>
        <dbReference type="Proteomes" id="UP000235388"/>
    </source>
</evidence>
<gene>
    <name evidence="8" type="ORF">PCANC_17941</name>
    <name evidence="9" type="ORF">PCASD_04618</name>
</gene>
<dbReference type="PANTHER" id="PTHR13353">
    <property type="entry name" value="TRANSMEMBRANE PROTEIN 19"/>
    <property type="match status" value="1"/>
</dbReference>
<evidence type="ECO:0000313" key="11">
    <source>
        <dbReference type="Proteomes" id="UP000235392"/>
    </source>
</evidence>
<feature type="transmembrane region" description="Helical" evidence="7">
    <location>
        <begin position="12"/>
        <end position="28"/>
    </location>
</feature>
<evidence type="ECO:0000256" key="2">
    <source>
        <dbReference type="ARBA" id="ARBA00009012"/>
    </source>
</evidence>
<dbReference type="Pfam" id="PF01940">
    <property type="entry name" value="DUF92"/>
    <property type="match status" value="1"/>
</dbReference>
<evidence type="ECO:0000313" key="9">
    <source>
        <dbReference type="EMBL" id="PLW42493.1"/>
    </source>
</evidence>
<evidence type="ECO:0000313" key="8">
    <source>
        <dbReference type="EMBL" id="PLW15415.1"/>
    </source>
</evidence>
<dbReference type="InterPro" id="IPR002794">
    <property type="entry name" value="DUF92_TMEM19"/>
</dbReference>
<evidence type="ECO:0000256" key="1">
    <source>
        <dbReference type="ARBA" id="ARBA00004141"/>
    </source>
</evidence>
<feature type="transmembrane region" description="Helical" evidence="7">
    <location>
        <begin position="242"/>
        <end position="264"/>
    </location>
</feature>
<comment type="similarity">
    <text evidence="2">Belongs to the TMEM19 family.</text>
</comment>
<dbReference type="GO" id="GO:0016020">
    <property type="term" value="C:membrane"/>
    <property type="evidence" value="ECO:0007669"/>
    <property type="project" value="UniProtKB-SubCell"/>
</dbReference>
<dbReference type="EMBL" id="PGCJ01000896">
    <property type="protein sequence ID" value="PLW15415.1"/>
    <property type="molecule type" value="Genomic_DNA"/>
</dbReference>
<dbReference type="Proteomes" id="UP000235388">
    <property type="component" value="Unassembled WGS sequence"/>
</dbReference>
<proteinExistence type="inferred from homology"/>
<organism evidence="8 10">
    <name type="scientific">Puccinia coronata f. sp. avenae</name>
    <dbReference type="NCBI Taxonomy" id="200324"/>
    <lineage>
        <taxon>Eukaryota</taxon>
        <taxon>Fungi</taxon>
        <taxon>Dikarya</taxon>
        <taxon>Basidiomycota</taxon>
        <taxon>Pucciniomycotina</taxon>
        <taxon>Pucciniomycetes</taxon>
        <taxon>Pucciniales</taxon>
        <taxon>Pucciniaceae</taxon>
        <taxon>Puccinia</taxon>
    </lineage>
</organism>
<evidence type="ECO:0000256" key="5">
    <source>
        <dbReference type="ARBA" id="ARBA00023136"/>
    </source>
</evidence>
<keyword evidence="4 7" id="KW-1133">Transmembrane helix</keyword>
<accession>A0A2N5SQ98</accession>
<feature type="transmembrane region" description="Helical" evidence="7">
    <location>
        <begin position="209"/>
        <end position="230"/>
    </location>
</feature>
<dbReference type="AlphaFoldDB" id="A0A2N5SQ98"/>
<sequence>MSIRSVQDKSLASFYPKTFLFSLFVAVFSHRRRSLQLSGALSATLVGYLTLANPNPIFGSALLSFFTLGTIATKYKQNIKAHLVDESDQQQHLDDPPSHQRNNKELTSHSHPTTRGRDWKQVLCNAWFGTLCALSYCFVDSEHHLNLGSTYQSQTAPAGSLQKALVSAALAYWAGCAGDTFASELGILSRSKPRLITTLQEVPPGTNGAVSLLGLLFSTLGGLLVGAVSAFVGEPHQPRGSMILTCGLYGLFCSAIDSLLGATLQQTVYSKTEKRVIAKSKIPLGGSREIVVVCGHDILTNNQVNLVSSTLSGLLAGLLSYYSSLP</sequence>
<reference evidence="10 11" key="1">
    <citation type="submission" date="2017-11" db="EMBL/GenBank/DDBJ databases">
        <title>De novo assembly and phasing of dikaryotic genomes from two isolates of Puccinia coronata f. sp. avenae, the causal agent of oat crown rust.</title>
        <authorList>
            <person name="Miller M.E."/>
            <person name="Zhang Y."/>
            <person name="Omidvar V."/>
            <person name="Sperschneider J."/>
            <person name="Schwessinger B."/>
            <person name="Raley C."/>
            <person name="Palmer J.M."/>
            <person name="Garnica D."/>
            <person name="Upadhyaya N."/>
            <person name="Rathjen J."/>
            <person name="Taylor J.M."/>
            <person name="Park R.F."/>
            <person name="Dodds P.N."/>
            <person name="Hirsch C.D."/>
            <person name="Kianian S.F."/>
            <person name="Figueroa M."/>
        </authorList>
    </citation>
    <scope>NUCLEOTIDE SEQUENCE [LARGE SCALE GENOMIC DNA]</scope>
    <source>
        <strain evidence="8">12NC29</strain>
        <strain evidence="9">12SD80</strain>
    </source>
</reference>
<evidence type="ECO:0000256" key="4">
    <source>
        <dbReference type="ARBA" id="ARBA00022989"/>
    </source>
</evidence>
<keyword evidence="5 7" id="KW-0472">Membrane</keyword>
<feature type="compositionally biased region" description="Basic and acidic residues" evidence="6">
    <location>
        <begin position="86"/>
        <end position="108"/>
    </location>
</feature>
<comment type="subcellular location">
    <subcellularLocation>
        <location evidence="1">Membrane</location>
        <topology evidence="1">Multi-pass membrane protein</topology>
    </subcellularLocation>
</comment>